<dbReference type="PATRIC" id="fig|61647.13.peg.3668"/>
<sequence length="131" mass="14955">MKILHSKMTTHELANCVGMARQTINRWIREQNWVTEPIPGVKGGRARLIHIDDQVREFLATTPKLRHLSLSLHAAEPVVTDYAREQDPTWRQIQDALVMMTPAEKARLHKLLVREGLSGFLARLNIADDEA</sequence>
<dbReference type="STRING" id="61647.LG71_11435"/>
<comment type="caution">
    <text evidence="1">The sequence shown here is derived from an EMBL/GenBank/DDBJ whole genome shotgun (WGS) entry which is preliminary data.</text>
</comment>
<name>A0A089PJP6_PLUGE</name>
<keyword evidence="2" id="KW-1185">Reference proteome</keyword>
<dbReference type="SUPFAM" id="SSF46955">
    <property type="entry name" value="Putative DNA-binding domain"/>
    <property type="match status" value="1"/>
</dbReference>
<protein>
    <recommendedName>
        <fullName evidence="3">Transcription regulator (DUF1323)</fullName>
    </recommendedName>
</protein>
<reference evidence="1 2" key="1">
    <citation type="submission" date="2015-05" db="EMBL/GenBank/DDBJ databases">
        <title>Genome sequences of Pluralibacter gergoviae.</title>
        <authorList>
            <person name="Greninger A.L."/>
            <person name="Miller S."/>
        </authorList>
    </citation>
    <scope>NUCLEOTIDE SEQUENCE [LARGE SCALE GENOMIC DNA]</scope>
    <source>
        <strain evidence="1 2">JS81F13</strain>
    </source>
</reference>
<dbReference type="eggNOG" id="COG3415">
    <property type="taxonomic scope" value="Bacteria"/>
</dbReference>
<dbReference type="Proteomes" id="UP000036196">
    <property type="component" value="Unassembled WGS sequence"/>
</dbReference>
<dbReference type="Pfam" id="PF07037">
    <property type="entry name" value="YfeC-like"/>
    <property type="match status" value="1"/>
</dbReference>
<dbReference type="KEGG" id="pge:LG71_11435"/>
<dbReference type="InterPro" id="IPR009061">
    <property type="entry name" value="DNA-bd_dom_put_sf"/>
</dbReference>
<gene>
    <name evidence="1" type="ORF">ABW06_22115</name>
</gene>
<dbReference type="InterPro" id="IPR010749">
    <property type="entry name" value="YfeC-like"/>
</dbReference>
<proteinExistence type="predicted"/>
<evidence type="ECO:0000313" key="1">
    <source>
        <dbReference type="EMBL" id="KMK11282.1"/>
    </source>
</evidence>
<dbReference type="RefSeq" id="WP_043082623.1">
    <property type="nucleotide sequence ID" value="NZ_CACVCI010000001.1"/>
</dbReference>
<organism evidence="1 2">
    <name type="scientific">Pluralibacter gergoviae</name>
    <name type="common">Enterobacter gergoviae</name>
    <dbReference type="NCBI Taxonomy" id="61647"/>
    <lineage>
        <taxon>Bacteria</taxon>
        <taxon>Pseudomonadati</taxon>
        <taxon>Pseudomonadota</taxon>
        <taxon>Gammaproteobacteria</taxon>
        <taxon>Enterobacterales</taxon>
        <taxon>Enterobacteriaceae</taxon>
        <taxon>Pluralibacter</taxon>
    </lineage>
</organism>
<accession>A0A089PJP6</accession>
<dbReference type="AlphaFoldDB" id="A0A089PJP6"/>
<evidence type="ECO:0000313" key="2">
    <source>
        <dbReference type="Proteomes" id="UP000036196"/>
    </source>
</evidence>
<dbReference type="OrthoDB" id="6538337at2"/>
<dbReference type="EMBL" id="LDZF01000031">
    <property type="protein sequence ID" value="KMK11282.1"/>
    <property type="molecule type" value="Genomic_DNA"/>
</dbReference>
<evidence type="ECO:0008006" key="3">
    <source>
        <dbReference type="Google" id="ProtNLM"/>
    </source>
</evidence>